<evidence type="ECO:0000313" key="2">
    <source>
        <dbReference type="EMBL" id="SVD14424.1"/>
    </source>
</evidence>
<feature type="non-terminal residue" evidence="2">
    <location>
        <position position="88"/>
    </location>
</feature>
<dbReference type="InterPro" id="IPR009014">
    <property type="entry name" value="Transketo_C/PFOR_II"/>
</dbReference>
<organism evidence="2">
    <name type="scientific">marine metagenome</name>
    <dbReference type="NCBI Taxonomy" id="408172"/>
    <lineage>
        <taxon>unclassified sequences</taxon>
        <taxon>metagenomes</taxon>
        <taxon>ecological metagenomes</taxon>
    </lineage>
</organism>
<dbReference type="EMBL" id="UINC01132236">
    <property type="protein sequence ID" value="SVD14424.1"/>
    <property type="molecule type" value="Genomic_DNA"/>
</dbReference>
<feature type="region of interest" description="Disordered" evidence="1">
    <location>
        <begin position="1"/>
        <end position="20"/>
    </location>
</feature>
<accession>A0A382SX13</accession>
<proteinExistence type="predicted"/>
<evidence type="ECO:0000256" key="1">
    <source>
        <dbReference type="SAM" id="MobiDB-lite"/>
    </source>
</evidence>
<reference evidence="2" key="1">
    <citation type="submission" date="2018-05" db="EMBL/GenBank/DDBJ databases">
        <authorList>
            <person name="Lanie J.A."/>
            <person name="Ng W.-L."/>
            <person name="Kazmierczak K.M."/>
            <person name="Andrzejewski T.M."/>
            <person name="Davidsen T.M."/>
            <person name="Wayne K.J."/>
            <person name="Tettelin H."/>
            <person name="Glass J.I."/>
            <person name="Rusch D."/>
            <person name="Podicherti R."/>
            <person name="Tsui H.-C.T."/>
            <person name="Winkler M.E."/>
        </authorList>
    </citation>
    <scope>NUCLEOTIDE SEQUENCE</scope>
</reference>
<gene>
    <name evidence="2" type="ORF">METZ01_LOCUS367278</name>
</gene>
<protein>
    <submittedName>
        <fullName evidence="2">Uncharacterized protein</fullName>
    </submittedName>
</protein>
<sequence>MDGIDSPERNDIESDVERFNMMHPKETSRLPYVTSCVVEASDYVKALPSAISSWFPRPLILRVQAVSEEAEGDAKNEYRSGQAEPNSL</sequence>
<dbReference type="AlphaFoldDB" id="A0A382SX13"/>
<dbReference type="Gene3D" id="3.40.50.920">
    <property type="match status" value="1"/>
</dbReference>
<name>A0A382SX13_9ZZZZ</name>